<evidence type="ECO:0000313" key="8">
    <source>
        <dbReference type="EMBL" id="EZG55318.1"/>
    </source>
</evidence>
<feature type="site" description="Lowers pKa of active site Tyr" evidence="6">
    <location>
        <position position="116"/>
    </location>
</feature>
<proteinExistence type="inferred from homology"/>
<evidence type="ECO:0000256" key="5">
    <source>
        <dbReference type="PIRSR" id="PIRSR000097-2"/>
    </source>
</evidence>
<dbReference type="PROSITE" id="PS51257">
    <property type="entry name" value="PROKAR_LIPOPROTEIN"/>
    <property type="match status" value="1"/>
</dbReference>
<dbReference type="PANTHER" id="PTHR43827">
    <property type="entry name" value="2,5-DIKETO-D-GLUCONIC ACID REDUCTASE"/>
    <property type="match status" value="1"/>
</dbReference>
<dbReference type="CDD" id="cd19071">
    <property type="entry name" value="AKR_AKR1-5-like"/>
    <property type="match status" value="1"/>
</dbReference>
<dbReference type="GeneID" id="22914062"/>
<keyword evidence="9" id="KW-1185">Reference proteome</keyword>
<dbReference type="AlphaFoldDB" id="A0A023B308"/>
<feature type="active site" description="Proton donor" evidence="4">
    <location>
        <position position="53"/>
    </location>
</feature>
<gene>
    <name evidence="8" type="ORF">GNI_114640</name>
</gene>
<dbReference type="Gene3D" id="3.20.20.100">
    <property type="entry name" value="NADP-dependent oxidoreductase domain"/>
    <property type="match status" value="1"/>
</dbReference>
<dbReference type="RefSeq" id="XP_011131641.1">
    <property type="nucleotide sequence ID" value="XM_011133339.1"/>
</dbReference>
<organism evidence="8 9">
    <name type="scientific">Gregarina niphandrodes</name>
    <name type="common">Septate eugregarine</name>
    <dbReference type="NCBI Taxonomy" id="110365"/>
    <lineage>
        <taxon>Eukaryota</taxon>
        <taxon>Sar</taxon>
        <taxon>Alveolata</taxon>
        <taxon>Apicomplexa</taxon>
        <taxon>Conoidasida</taxon>
        <taxon>Gregarinasina</taxon>
        <taxon>Eugregarinorida</taxon>
        <taxon>Gregarinidae</taxon>
        <taxon>Gregarina</taxon>
    </lineage>
</organism>
<evidence type="ECO:0000256" key="3">
    <source>
        <dbReference type="ARBA" id="ARBA00023002"/>
    </source>
</evidence>
<dbReference type="EMBL" id="AFNH02000854">
    <property type="protein sequence ID" value="EZG55318.1"/>
    <property type="molecule type" value="Genomic_DNA"/>
</dbReference>
<dbReference type="Proteomes" id="UP000019763">
    <property type="component" value="Unassembled WGS sequence"/>
</dbReference>
<dbReference type="PIRSF" id="PIRSF000097">
    <property type="entry name" value="AKR"/>
    <property type="match status" value="1"/>
</dbReference>
<dbReference type="InterPro" id="IPR020471">
    <property type="entry name" value="AKR"/>
</dbReference>
<name>A0A023B308_GRENI</name>
<dbReference type="InterPro" id="IPR018170">
    <property type="entry name" value="Aldo/ket_reductase_CS"/>
</dbReference>
<feature type="domain" description="NADP-dependent oxidoreductase" evidence="7">
    <location>
        <begin position="19"/>
        <end position="331"/>
    </location>
</feature>
<reference evidence="8" key="1">
    <citation type="submission" date="2013-12" db="EMBL/GenBank/DDBJ databases">
        <authorList>
            <person name="Omoto C.K."/>
            <person name="Sibley D."/>
            <person name="Venepally P."/>
            <person name="Hadjithomas M."/>
            <person name="Karamycheva S."/>
            <person name="Brunk B."/>
            <person name="Roos D."/>
            <person name="Caler E."/>
            <person name="Lorenzi H."/>
        </authorList>
    </citation>
    <scope>NUCLEOTIDE SEQUENCE</scope>
</reference>
<accession>A0A023B308</accession>
<evidence type="ECO:0000259" key="7">
    <source>
        <dbReference type="Pfam" id="PF00248"/>
    </source>
</evidence>
<dbReference type="InterPro" id="IPR036812">
    <property type="entry name" value="NAD(P)_OxRdtase_dom_sf"/>
</dbReference>
<dbReference type="GO" id="GO:0016616">
    <property type="term" value="F:oxidoreductase activity, acting on the CH-OH group of donors, NAD or NADP as acceptor"/>
    <property type="evidence" value="ECO:0007669"/>
    <property type="project" value="UniProtKB-ARBA"/>
</dbReference>
<evidence type="ECO:0000256" key="6">
    <source>
        <dbReference type="PIRSR" id="PIRSR000097-3"/>
    </source>
</evidence>
<dbReference type="EC" id="1.1.1.21" evidence="8"/>
<dbReference type="SUPFAM" id="SSF51430">
    <property type="entry name" value="NAD(P)-linked oxidoreductase"/>
    <property type="match status" value="1"/>
</dbReference>
<sequence length="345" mass="38598">MVGVLVKEFANGVMLPAVSLGCWQLYGDAPSTPVAVEAALKGGYYALDDAQCYNNEHVTGPIVAKFGKEEMKKASKFDPSAEGTPFKVVSEAEYFGSFEKPHGKPTDDRAVFVTTKIWCSNFDPAGIRKQVEQHLKDFQRSSIDLLLLHWPGNHVAWCQDESMMKDPKNAETRLTCWKTFEELYAEGKVRAIGLSNYMVQHLLPLVEDIKKRKDAGCPKARMPFVNQIEISAFCQVPEALEKLCKEYDITFTSYSSLGSAKAVQENISDKAIQTIADKHKVSPANVLIRWCMQKGYTVLPRSKHPERVQANYGPTLTFALDQDDMNAINKMNLDRRTGSNPHDIA</sequence>
<evidence type="ECO:0000313" key="9">
    <source>
        <dbReference type="Proteomes" id="UP000019763"/>
    </source>
</evidence>
<dbReference type="VEuPathDB" id="CryptoDB:GNI_114640"/>
<keyword evidence="3 8" id="KW-0560">Oxidoreductase</keyword>
<dbReference type="PRINTS" id="PR00069">
    <property type="entry name" value="ALDKETRDTASE"/>
</dbReference>
<comment type="caution">
    <text evidence="8">The sequence shown here is derived from an EMBL/GenBank/DDBJ whole genome shotgun (WGS) entry which is preliminary data.</text>
</comment>
<evidence type="ECO:0000256" key="1">
    <source>
        <dbReference type="ARBA" id="ARBA00007905"/>
    </source>
</evidence>
<evidence type="ECO:0000256" key="2">
    <source>
        <dbReference type="ARBA" id="ARBA00022857"/>
    </source>
</evidence>
<dbReference type="eggNOG" id="KOG1577">
    <property type="taxonomic scope" value="Eukaryota"/>
</dbReference>
<dbReference type="PANTHER" id="PTHR43827:SF3">
    <property type="entry name" value="NADP-DEPENDENT OXIDOREDUCTASE DOMAIN-CONTAINING PROTEIN"/>
    <property type="match status" value="1"/>
</dbReference>
<dbReference type="InterPro" id="IPR023210">
    <property type="entry name" value="NADP_OxRdtase_dom"/>
</dbReference>
<dbReference type="PROSITE" id="PS00062">
    <property type="entry name" value="ALDOKETO_REDUCTASE_2"/>
    <property type="match status" value="1"/>
</dbReference>
<comment type="similarity">
    <text evidence="1">Belongs to the aldo/keto reductase family.</text>
</comment>
<evidence type="ECO:0000256" key="4">
    <source>
        <dbReference type="PIRSR" id="PIRSR000097-1"/>
    </source>
</evidence>
<protein>
    <submittedName>
        <fullName evidence="8">Oxidoreductase, aldo/keto reductase family protein</fullName>
        <ecNumber evidence="8">1.1.1.21</ecNumber>
    </submittedName>
</protein>
<feature type="binding site" evidence="5">
    <location>
        <position position="149"/>
    </location>
    <ligand>
        <name>substrate</name>
    </ligand>
</feature>
<keyword evidence="2" id="KW-0521">NADP</keyword>
<dbReference type="OMA" id="WITTKLP"/>
<dbReference type="Pfam" id="PF00248">
    <property type="entry name" value="Aldo_ket_red"/>
    <property type="match status" value="1"/>
</dbReference>
<dbReference type="OrthoDB" id="416253at2759"/>